<dbReference type="eggNOG" id="COG2913">
    <property type="taxonomic scope" value="Bacteria"/>
</dbReference>
<dbReference type="GO" id="GO:0051205">
    <property type="term" value="P:protein insertion into membrane"/>
    <property type="evidence" value="ECO:0007669"/>
    <property type="project" value="TreeGrafter"/>
</dbReference>
<dbReference type="PANTHER" id="PTHR37482:SF1">
    <property type="entry name" value="OUTER MEMBRANE PROTEIN ASSEMBLY FACTOR BAME"/>
    <property type="match status" value="1"/>
</dbReference>
<feature type="signal peptide" evidence="4">
    <location>
        <begin position="1"/>
        <end position="25"/>
    </location>
</feature>
<protein>
    <submittedName>
        <fullName evidence="6">SmpA/OmlA domain protein</fullName>
    </submittedName>
</protein>
<name>A7HX93_PARL1</name>
<dbReference type="InterPro" id="IPR037873">
    <property type="entry name" value="BamE-like"/>
</dbReference>
<feature type="chain" id="PRO_5002708286" evidence="4">
    <location>
        <begin position="26"/>
        <end position="167"/>
    </location>
</feature>
<dbReference type="HOGENOM" id="CLU_104933_1_0_5"/>
<evidence type="ECO:0000259" key="5">
    <source>
        <dbReference type="Pfam" id="PF04355"/>
    </source>
</evidence>
<accession>A7HX93</accession>
<dbReference type="InterPro" id="IPR007450">
    <property type="entry name" value="BamE_dom"/>
</dbReference>
<dbReference type="Pfam" id="PF04355">
    <property type="entry name" value="BamE"/>
    <property type="match status" value="1"/>
</dbReference>
<evidence type="ECO:0000256" key="1">
    <source>
        <dbReference type="ARBA" id="ARBA00022729"/>
    </source>
</evidence>
<dbReference type="STRING" id="402881.Plav_2919"/>
<proteinExistence type="predicted"/>
<gene>
    <name evidence="6" type="ordered locus">Plav_2919</name>
</gene>
<dbReference type="GO" id="GO:1990063">
    <property type="term" value="C:Bam protein complex"/>
    <property type="evidence" value="ECO:0007669"/>
    <property type="project" value="TreeGrafter"/>
</dbReference>
<dbReference type="RefSeq" id="WP_012111842.1">
    <property type="nucleotide sequence ID" value="NC_009719.1"/>
</dbReference>
<dbReference type="OrthoDB" id="9808313at2"/>
<reference evidence="6 7" key="1">
    <citation type="journal article" date="2011" name="Stand. Genomic Sci.">
        <title>Complete genome sequence of Parvibaculum lavamentivorans type strain (DS-1(T)).</title>
        <authorList>
            <person name="Schleheck D."/>
            <person name="Weiss M."/>
            <person name="Pitluck S."/>
            <person name="Bruce D."/>
            <person name="Land M.L."/>
            <person name="Han S."/>
            <person name="Saunders E."/>
            <person name="Tapia R."/>
            <person name="Detter C."/>
            <person name="Brettin T."/>
            <person name="Han J."/>
            <person name="Woyke T."/>
            <person name="Goodwin L."/>
            <person name="Pennacchio L."/>
            <person name="Nolan M."/>
            <person name="Cook A.M."/>
            <person name="Kjelleberg S."/>
            <person name="Thomas T."/>
        </authorList>
    </citation>
    <scope>NUCLEOTIDE SEQUENCE [LARGE SCALE GENOMIC DNA]</scope>
    <source>
        <strain evidence="7">DS-1 / DSM 13023 / NCIMB 13966</strain>
    </source>
</reference>
<evidence type="ECO:0000313" key="6">
    <source>
        <dbReference type="EMBL" id="ABS64526.1"/>
    </source>
</evidence>
<keyword evidence="1 4" id="KW-0732">Signal</keyword>
<dbReference type="GO" id="GO:0030674">
    <property type="term" value="F:protein-macromolecule adaptor activity"/>
    <property type="evidence" value="ECO:0007669"/>
    <property type="project" value="TreeGrafter"/>
</dbReference>
<keyword evidence="7" id="KW-1185">Reference proteome</keyword>
<keyword evidence="2" id="KW-0472">Membrane</keyword>
<dbReference type="InterPro" id="IPR026592">
    <property type="entry name" value="BamE"/>
</dbReference>
<dbReference type="AlphaFoldDB" id="A7HX93"/>
<evidence type="ECO:0000256" key="2">
    <source>
        <dbReference type="ARBA" id="ARBA00023136"/>
    </source>
</evidence>
<evidence type="ECO:0000256" key="4">
    <source>
        <dbReference type="SAM" id="SignalP"/>
    </source>
</evidence>
<feature type="domain" description="Outer membrane protein assembly factor BamE" evidence="5">
    <location>
        <begin position="37"/>
        <end position="111"/>
    </location>
</feature>
<dbReference type="EMBL" id="CP000774">
    <property type="protein sequence ID" value="ABS64526.1"/>
    <property type="molecule type" value="Genomic_DNA"/>
</dbReference>
<dbReference type="GO" id="GO:0043165">
    <property type="term" value="P:Gram-negative-bacterium-type cell outer membrane assembly"/>
    <property type="evidence" value="ECO:0007669"/>
    <property type="project" value="TreeGrafter"/>
</dbReference>
<evidence type="ECO:0000256" key="3">
    <source>
        <dbReference type="ARBA" id="ARBA00023237"/>
    </source>
</evidence>
<evidence type="ECO:0000313" key="7">
    <source>
        <dbReference type="Proteomes" id="UP000006377"/>
    </source>
</evidence>
<keyword evidence="3" id="KW-0998">Cell outer membrane</keyword>
<dbReference type="Gene3D" id="3.30.1450.10">
    <property type="match status" value="1"/>
</dbReference>
<organism evidence="6 7">
    <name type="scientific">Parvibaculum lavamentivorans (strain DS-1 / DSM 13023 / NCIMB 13966)</name>
    <dbReference type="NCBI Taxonomy" id="402881"/>
    <lineage>
        <taxon>Bacteria</taxon>
        <taxon>Pseudomonadati</taxon>
        <taxon>Pseudomonadota</taxon>
        <taxon>Alphaproteobacteria</taxon>
        <taxon>Hyphomicrobiales</taxon>
        <taxon>Parvibaculaceae</taxon>
        <taxon>Parvibaculum</taxon>
    </lineage>
</organism>
<sequence length="167" mass="18167">MTPSRPRRTARLVLAAACLSLAAAALPGCSPIVEDRGYIFDPADLEKLQTGASKEQVRSVMGSPSTVSTVDGEAWYYISSKFETVAFYRPQEVERTVAAVYFDETQSVQQIAYYGLEDGQIVDFVDRKTPTRGKELTILGQLFGNLGRFNTPAPADAPATGNPTGRR</sequence>
<dbReference type="KEGG" id="pla:Plav_2919"/>
<dbReference type="Proteomes" id="UP000006377">
    <property type="component" value="Chromosome"/>
</dbReference>
<dbReference type="PANTHER" id="PTHR37482">
    <property type="entry name" value="OUTER MEMBRANE PROTEIN ASSEMBLY FACTOR BAME"/>
    <property type="match status" value="1"/>
</dbReference>